<protein>
    <submittedName>
        <fullName evidence="2">Uncharacterized protein</fullName>
    </submittedName>
</protein>
<dbReference type="AlphaFoldDB" id="F9D4B7"/>
<name>F9D4B7_PREDD</name>
<sequence length="43" mass="4881">MGSHGEKTTLVAKTHYQKKGQRGRTTTKTLSRQVTKFVINTNF</sequence>
<dbReference type="Proteomes" id="UP000007820">
    <property type="component" value="Unassembled WGS sequence"/>
</dbReference>
<proteinExistence type="predicted"/>
<accession>F9D4B7</accession>
<gene>
    <name evidence="2" type="ORF">HMPREF9136_1695</name>
</gene>
<evidence type="ECO:0000313" key="3">
    <source>
        <dbReference type="Proteomes" id="UP000007820"/>
    </source>
</evidence>
<dbReference type="EMBL" id="AFPW01000023">
    <property type="protein sequence ID" value="EGQ14160.1"/>
    <property type="molecule type" value="Genomic_DNA"/>
</dbReference>
<feature type="region of interest" description="Disordered" evidence="1">
    <location>
        <begin position="1"/>
        <end position="28"/>
    </location>
</feature>
<organism evidence="2 3">
    <name type="scientific">Prevotella dentalis (strain ATCC 49559 / DSM 3688 / JCM 13448 / NCTC 12043 / ES 2772)</name>
    <name type="common">Mitsuokella dentalis</name>
    <dbReference type="NCBI Taxonomy" id="908937"/>
    <lineage>
        <taxon>Bacteria</taxon>
        <taxon>Pseudomonadati</taxon>
        <taxon>Bacteroidota</taxon>
        <taxon>Bacteroidia</taxon>
        <taxon>Bacteroidales</taxon>
        <taxon>Prevotellaceae</taxon>
        <taxon>Prevotella</taxon>
    </lineage>
</organism>
<evidence type="ECO:0000256" key="1">
    <source>
        <dbReference type="SAM" id="MobiDB-lite"/>
    </source>
</evidence>
<reference evidence="2 3" key="1">
    <citation type="submission" date="2011-04" db="EMBL/GenBank/DDBJ databases">
        <authorList>
            <person name="Muzny D."/>
            <person name="Qin X."/>
            <person name="Deng J."/>
            <person name="Jiang H."/>
            <person name="Liu Y."/>
            <person name="Qu J."/>
            <person name="Song X.-Z."/>
            <person name="Zhang L."/>
            <person name="Thornton R."/>
            <person name="Coyle M."/>
            <person name="Francisco L."/>
            <person name="Jackson L."/>
            <person name="Javaid M."/>
            <person name="Korchina V."/>
            <person name="Kovar C."/>
            <person name="Mata R."/>
            <person name="Mathew T."/>
            <person name="Ngo R."/>
            <person name="Nguyen L."/>
            <person name="Nguyen N."/>
            <person name="Okwuonu G."/>
            <person name="Ongeri F."/>
            <person name="Pham C."/>
            <person name="Simmons D."/>
            <person name="Wilczek-Boney K."/>
            <person name="Hale W."/>
            <person name="Jakkamsetti A."/>
            <person name="Pham P."/>
            <person name="Ruth R."/>
            <person name="San Lucas F."/>
            <person name="Warren J."/>
            <person name="Zhang J."/>
            <person name="Zhao Z."/>
            <person name="Zhou C."/>
            <person name="Zhu D."/>
            <person name="Lee S."/>
            <person name="Bess C."/>
            <person name="Blankenburg K."/>
            <person name="Forbes L."/>
            <person name="Fu Q."/>
            <person name="Gubbala S."/>
            <person name="Hirani K."/>
            <person name="Jayaseelan J.C."/>
            <person name="Lara F."/>
            <person name="Munidasa M."/>
            <person name="Palculict T."/>
            <person name="Patil S."/>
            <person name="Pu L.-L."/>
            <person name="Saada N."/>
            <person name="Tang L."/>
            <person name="Weissenberger G."/>
            <person name="Zhu Y."/>
            <person name="Hemphill L."/>
            <person name="Shang Y."/>
            <person name="Youmans B."/>
            <person name="Ayvaz T."/>
            <person name="Ross M."/>
            <person name="Santibanez J."/>
            <person name="Aqrawi P."/>
            <person name="Gross S."/>
            <person name="Joshi V."/>
            <person name="Fowler G."/>
            <person name="Nazareth L."/>
            <person name="Reid J."/>
            <person name="Worley K."/>
            <person name="Petrosino J."/>
            <person name="Highlander S."/>
            <person name="Gibbs R."/>
        </authorList>
    </citation>
    <scope>NUCLEOTIDE SEQUENCE [LARGE SCALE GENOMIC DNA]</scope>
    <source>
        <strain evidence="2 3">DSM 3688</strain>
    </source>
</reference>
<evidence type="ECO:0000313" key="2">
    <source>
        <dbReference type="EMBL" id="EGQ14160.1"/>
    </source>
</evidence>
<comment type="caution">
    <text evidence="2">The sequence shown here is derived from an EMBL/GenBank/DDBJ whole genome shotgun (WGS) entry which is preliminary data.</text>
</comment>